<evidence type="ECO:0000313" key="1">
    <source>
        <dbReference type="EMBL" id="OCL05829.1"/>
    </source>
</evidence>
<dbReference type="EMBL" id="KV750200">
    <property type="protein sequence ID" value="OCL05829.1"/>
    <property type="molecule type" value="Genomic_DNA"/>
</dbReference>
<accession>A0A8E2EVW4</accession>
<dbReference type="Proteomes" id="UP000250140">
    <property type="component" value="Unassembled WGS sequence"/>
</dbReference>
<name>A0A8E2EVW4_9PEZI</name>
<evidence type="ECO:0000313" key="2">
    <source>
        <dbReference type="Proteomes" id="UP000250140"/>
    </source>
</evidence>
<reference evidence="1 2" key="1">
    <citation type="journal article" date="2016" name="Nat. Commun.">
        <title>Ectomycorrhizal ecology is imprinted in the genome of the dominant symbiotic fungus Cenococcum geophilum.</title>
        <authorList>
            <consortium name="DOE Joint Genome Institute"/>
            <person name="Peter M."/>
            <person name="Kohler A."/>
            <person name="Ohm R.A."/>
            <person name="Kuo A."/>
            <person name="Krutzmann J."/>
            <person name="Morin E."/>
            <person name="Arend M."/>
            <person name="Barry K.W."/>
            <person name="Binder M."/>
            <person name="Choi C."/>
            <person name="Clum A."/>
            <person name="Copeland A."/>
            <person name="Grisel N."/>
            <person name="Haridas S."/>
            <person name="Kipfer T."/>
            <person name="LaButti K."/>
            <person name="Lindquist E."/>
            <person name="Lipzen A."/>
            <person name="Maire R."/>
            <person name="Meier B."/>
            <person name="Mihaltcheva S."/>
            <person name="Molinier V."/>
            <person name="Murat C."/>
            <person name="Poggeler S."/>
            <person name="Quandt C.A."/>
            <person name="Sperisen C."/>
            <person name="Tritt A."/>
            <person name="Tisserant E."/>
            <person name="Crous P.W."/>
            <person name="Henrissat B."/>
            <person name="Nehls U."/>
            <person name="Egli S."/>
            <person name="Spatafora J.W."/>
            <person name="Grigoriev I.V."/>
            <person name="Martin F.M."/>
        </authorList>
    </citation>
    <scope>NUCLEOTIDE SEQUENCE [LARGE SCALE GENOMIC DNA]</scope>
    <source>
        <strain evidence="1 2">CBS 207.34</strain>
    </source>
</reference>
<gene>
    <name evidence="1" type="ORF">AOQ84DRAFT_89909</name>
</gene>
<dbReference type="AlphaFoldDB" id="A0A8E2EVW4"/>
<organism evidence="1 2">
    <name type="scientific">Glonium stellatum</name>
    <dbReference type="NCBI Taxonomy" id="574774"/>
    <lineage>
        <taxon>Eukaryota</taxon>
        <taxon>Fungi</taxon>
        <taxon>Dikarya</taxon>
        <taxon>Ascomycota</taxon>
        <taxon>Pezizomycotina</taxon>
        <taxon>Dothideomycetes</taxon>
        <taxon>Pleosporomycetidae</taxon>
        <taxon>Gloniales</taxon>
        <taxon>Gloniaceae</taxon>
        <taxon>Glonium</taxon>
    </lineage>
</organism>
<sequence length="120" mass="13948">MAFPLLALALDLSIQETERLRVTRDGKVMNDPLSLPARIMSSDIFHYLVYQMFGWVEEGLIQTLVLRRTMCSKRFPRRLLARHKKRCDSSHSHLCLQLRVFRYAIAARLTLDAPSSFALR</sequence>
<keyword evidence="2" id="KW-1185">Reference proteome</keyword>
<protein>
    <submittedName>
        <fullName evidence="1">Uncharacterized protein</fullName>
    </submittedName>
</protein>
<proteinExistence type="predicted"/>